<comment type="caution">
    <text evidence="8">The sequence shown here is derived from an EMBL/GenBank/DDBJ whole genome shotgun (WGS) entry which is preliminary data.</text>
</comment>
<dbReference type="InterPro" id="IPR000719">
    <property type="entry name" value="Prot_kinase_dom"/>
</dbReference>
<evidence type="ECO:0000256" key="1">
    <source>
        <dbReference type="ARBA" id="ARBA00022527"/>
    </source>
</evidence>
<evidence type="ECO:0000313" key="8">
    <source>
        <dbReference type="EMBL" id="KAI1691868.1"/>
    </source>
</evidence>
<evidence type="ECO:0000256" key="2">
    <source>
        <dbReference type="ARBA" id="ARBA00022679"/>
    </source>
</evidence>
<sequence length="604" mass="68243">MISSASTSQSDKPLDNYSDFSKIGKGGFGVVFRAKNRLGQVVAIKRISKHKGGKRVEEEIRVLKRLNTGSGHHRIVKFFESFSDEEYTYIVMEYCERGTLKDYIKQNGHLDKKTAADVLSQLIEGVSIMHKNEIMHRDLTASNVLISRVTNGRLFVKISDFGLTKKTPLTAAHGTCLGTPGYIAPQVRERQAYGKQADVYSLGAILYVMLNGTEPGSISWDSQGNPEFTESLKDKLDNRALDALKAMMCRYESKRITLEELDQHPFISLAHASRLQEMRLQSPAAGISNKAVLADSGRGTASGYNTRWNNSRHPVATNNNVRRDCAFDMSLMGNDTLRGLTHVPMIDHMQASLPTHFKSQTKIGSKFVTPYASTIDTNQNSRKSLLYAWPIPDVRHLVYMSVNTFGRFAIRSDIMPSMVYEMADTNGNIKLIFELYNNTVPNKQRLLIYKPARIVPVPEKYERFVEKKFESELRIRSVEELTRASSDIQMGYKRLWQFINLAKAKVSQCGLRNAFGYAGFNIDMKYNGTIELNFHGIKATQSSKGELNASELNDEEILLFKCGIAKLHQVADNKIYEQLSTDSKTYAQQYLDRPFLITWAKTNI</sequence>
<evidence type="ECO:0000259" key="7">
    <source>
        <dbReference type="PROSITE" id="PS50011"/>
    </source>
</evidence>
<accession>A0AAD4MIU1</accession>
<dbReference type="PANTHER" id="PTHR24345">
    <property type="entry name" value="SERINE/THREONINE-PROTEIN KINASE PLK"/>
    <property type="match status" value="1"/>
</dbReference>
<dbReference type="GO" id="GO:0005524">
    <property type="term" value="F:ATP binding"/>
    <property type="evidence" value="ECO:0007669"/>
    <property type="project" value="UniProtKB-UniRule"/>
</dbReference>
<feature type="binding site" evidence="6">
    <location>
        <position position="45"/>
    </location>
    <ligand>
        <name>ATP</name>
        <dbReference type="ChEBI" id="CHEBI:30616"/>
    </ligand>
</feature>
<feature type="domain" description="Protein kinase" evidence="7">
    <location>
        <begin position="17"/>
        <end position="267"/>
    </location>
</feature>
<dbReference type="GO" id="GO:0004674">
    <property type="term" value="F:protein serine/threonine kinase activity"/>
    <property type="evidence" value="ECO:0007669"/>
    <property type="project" value="UniProtKB-KW"/>
</dbReference>
<dbReference type="PROSITE" id="PS00109">
    <property type="entry name" value="PROTEIN_KINASE_TYR"/>
    <property type="match status" value="1"/>
</dbReference>
<dbReference type="PANTHER" id="PTHR24345:SF91">
    <property type="entry name" value="SERINE_THREONINE-PROTEIN KINASE PLK4"/>
    <property type="match status" value="1"/>
</dbReference>
<evidence type="ECO:0000256" key="3">
    <source>
        <dbReference type="ARBA" id="ARBA00022741"/>
    </source>
</evidence>
<keyword evidence="2" id="KW-0808">Transferase</keyword>
<organism evidence="8 9">
    <name type="scientific">Ditylenchus destructor</name>
    <dbReference type="NCBI Taxonomy" id="166010"/>
    <lineage>
        <taxon>Eukaryota</taxon>
        <taxon>Metazoa</taxon>
        <taxon>Ecdysozoa</taxon>
        <taxon>Nematoda</taxon>
        <taxon>Chromadorea</taxon>
        <taxon>Rhabditida</taxon>
        <taxon>Tylenchina</taxon>
        <taxon>Tylenchomorpha</taxon>
        <taxon>Sphaerularioidea</taxon>
        <taxon>Anguinidae</taxon>
        <taxon>Anguininae</taxon>
        <taxon>Ditylenchus</taxon>
    </lineage>
</organism>
<dbReference type="GO" id="GO:0005634">
    <property type="term" value="C:nucleus"/>
    <property type="evidence" value="ECO:0007669"/>
    <property type="project" value="TreeGrafter"/>
</dbReference>
<evidence type="ECO:0000256" key="6">
    <source>
        <dbReference type="PROSITE-ProRule" id="PRU10141"/>
    </source>
</evidence>
<gene>
    <name evidence="8" type="ORF">DdX_21594</name>
</gene>
<name>A0AAD4MIU1_9BILA</name>
<dbReference type="EMBL" id="JAKKPZ010000857">
    <property type="protein sequence ID" value="KAI1691868.1"/>
    <property type="molecule type" value="Genomic_DNA"/>
</dbReference>
<keyword evidence="5 6" id="KW-0067">ATP-binding</keyword>
<dbReference type="InterPro" id="IPR008266">
    <property type="entry name" value="Tyr_kinase_AS"/>
</dbReference>
<keyword evidence="3 6" id="KW-0547">Nucleotide-binding</keyword>
<reference evidence="8" key="1">
    <citation type="submission" date="2022-01" db="EMBL/GenBank/DDBJ databases">
        <title>Genome Sequence Resource for Two Populations of Ditylenchus destructor, the Migratory Endoparasitic Phytonematode.</title>
        <authorList>
            <person name="Zhang H."/>
            <person name="Lin R."/>
            <person name="Xie B."/>
        </authorList>
    </citation>
    <scope>NUCLEOTIDE SEQUENCE</scope>
    <source>
        <strain evidence="8">BazhouSP</strain>
    </source>
</reference>
<dbReference type="Pfam" id="PF00069">
    <property type="entry name" value="Pkinase"/>
    <property type="match status" value="1"/>
</dbReference>
<protein>
    <submittedName>
        <fullName evidence="8">Protein kinase domain-containing protein</fullName>
    </submittedName>
</protein>
<dbReference type="Gene3D" id="1.10.510.10">
    <property type="entry name" value="Transferase(Phosphotransferase) domain 1"/>
    <property type="match status" value="1"/>
</dbReference>
<dbReference type="AlphaFoldDB" id="A0AAD4MIU1"/>
<proteinExistence type="predicted"/>
<keyword evidence="4 8" id="KW-0418">Kinase</keyword>
<dbReference type="Proteomes" id="UP001201812">
    <property type="component" value="Unassembled WGS sequence"/>
</dbReference>
<dbReference type="SUPFAM" id="SSF56112">
    <property type="entry name" value="Protein kinase-like (PK-like)"/>
    <property type="match status" value="1"/>
</dbReference>
<dbReference type="InterPro" id="IPR017441">
    <property type="entry name" value="Protein_kinase_ATP_BS"/>
</dbReference>
<dbReference type="PROSITE" id="PS50011">
    <property type="entry name" value="PROTEIN_KINASE_DOM"/>
    <property type="match status" value="1"/>
</dbReference>
<evidence type="ECO:0000256" key="5">
    <source>
        <dbReference type="ARBA" id="ARBA00022840"/>
    </source>
</evidence>
<dbReference type="InterPro" id="IPR011009">
    <property type="entry name" value="Kinase-like_dom_sf"/>
</dbReference>
<evidence type="ECO:0000313" key="9">
    <source>
        <dbReference type="Proteomes" id="UP001201812"/>
    </source>
</evidence>
<evidence type="ECO:0000256" key="4">
    <source>
        <dbReference type="ARBA" id="ARBA00022777"/>
    </source>
</evidence>
<keyword evidence="9" id="KW-1185">Reference proteome</keyword>
<dbReference type="PROSITE" id="PS00107">
    <property type="entry name" value="PROTEIN_KINASE_ATP"/>
    <property type="match status" value="1"/>
</dbReference>
<keyword evidence="1" id="KW-0723">Serine/threonine-protein kinase</keyword>